<feature type="transmembrane region" description="Helical" evidence="2">
    <location>
        <begin position="253"/>
        <end position="275"/>
    </location>
</feature>
<organism evidence="3 4">
    <name type="scientific">Reticulomyxa filosa</name>
    <dbReference type="NCBI Taxonomy" id="46433"/>
    <lineage>
        <taxon>Eukaryota</taxon>
        <taxon>Sar</taxon>
        <taxon>Rhizaria</taxon>
        <taxon>Retaria</taxon>
        <taxon>Foraminifera</taxon>
        <taxon>Monothalamids</taxon>
        <taxon>Reticulomyxidae</taxon>
        <taxon>Reticulomyxa</taxon>
    </lineage>
</organism>
<dbReference type="Proteomes" id="UP000023152">
    <property type="component" value="Unassembled WGS sequence"/>
</dbReference>
<evidence type="ECO:0000256" key="2">
    <source>
        <dbReference type="SAM" id="Phobius"/>
    </source>
</evidence>
<sequence length="294" mass="34092">FFFFFFFFFFLKGIVVIVCFIQTNKQTNKQKAMNEDAKEEEEENKKETENEKEMDKEKVDKLVLLMEYLDKEIVDIQVDSQMGFASFVAVLAEALHIGSSNSLQDSIQITLICTTNVFNGKNYFRIYNASSWQLFWKQFAHVVTNVPTVRCVVNIKPEIIQVNCGSDGEAIVEFTKSGQMEKCEIEVKMVFDTGETDNYCCECTDSPFTLFLRGNQTVMDAFKTFPNSVTCHGVILSNILILNLTIIWPRGKIYCFIMIATLVVMPSFCYFFYLVRTLFYYYFFYIKKAALEGF</sequence>
<keyword evidence="4" id="KW-1185">Reference proteome</keyword>
<keyword evidence="2" id="KW-1133">Transmembrane helix</keyword>
<feature type="non-terminal residue" evidence="3">
    <location>
        <position position="1"/>
    </location>
</feature>
<evidence type="ECO:0000256" key="1">
    <source>
        <dbReference type="SAM" id="MobiDB-lite"/>
    </source>
</evidence>
<gene>
    <name evidence="3" type="ORF">RFI_31735</name>
</gene>
<name>X6LWA2_RETFI</name>
<protein>
    <submittedName>
        <fullName evidence="3">Uncharacterized protein</fullName>
    </submittedName>
</protein>
<dbReference type="AlphaFoldDB" id="X6LWA2"/>
<feature type="region of interest" description="Disordered" evidence="1">
    <location>
        <begin position="30"/>
        <end position="53"/>
    </location>
</feature>
<comment type="caution">
    <text evidence="3">The sequence shown here is derived from an EMBL/GenBank/DDBJ whole genome shotgun (WGS) entry which is preliminary data.</text>
</comment>
<reference evidence="3 4" key="1">
    <citation type="journal article" date="2013" name="Curr. Biol.">
        <title>The Genome of the Foraminiferan Reticulomyxa filosa.</title>
        <authorList>
            <person name="Glockner G."/>
            <person name="Hulsmann N."/>
            <person name="Schleicher M."/>
            <person name="Noegel A.A."/>
            <person name="Eichinger L."/>
            <person name="Gallinger C."/>
            <person name="Pawlowski J."/>
            <person name="Sierra R."/>
            <person name="Euteneuer U."/>
            <person name="Pillet L."/>
            <person name="Moustafa A."/>
            <person name="Platzer M."/>
            <person name="Groth M."/>
            <person name="Szafranski K."/>
            <person name="Schliwa M."/>
        </authorList>
    </citation>
    <scope>NUCLEOTIDE SEQUENCE [LARGE SCALE GENOMIC DNA]</scope>
</reference>
<proteinExistence type="predicted"/>
<keyword evidence="2" id="KW-0812">Transmembrane</keyword>
<evidence type="ECO:0000313" key="4">
    <source>
        <dbReference type="Proteomes" id="UP000023152"/>
    </source>
</evidence>
<accession>X6LWA2</accession>
<feature type="transmembrane region" description="Helical" evidence="2">
    <location>
        <begin position="6"/>
        <end position="23"/>
    </location>
</feature>
<evidence type="ECO:0000313" key="3">
    <source>
        <dbReference type="EMBL" id="ETO05661.1"/>
    </source>
</evidence>
<keyword evidence="2" id="KW-0472">Membrane</keyword>
<dbReference type="EMBL" id="ASPP01027884">
    <property type="protein sequence ID" value="ETO05661.1"/>
    <property type="molecule type" value="Genomic_DNA"/>
</dbReference>
<feature type="compositionally biased region" description="Basic and acidic residues" evidence="1">
    <location>
        <begin position="43"/>
        <end position="53"/>
    </location>
</feature>